<comment type="caution">
    <text evidence="1">The sequence shown here is derived from an EMBL/GenBank/DDBJ whole genome shotgun (WGS) entry which is preliminary data.</text>
</comment>
<sequence>MRSVRGFHADETSRQIGEEAGYRIATQHLSHDDFSVAVNAVNLEDILRKIQTYSNDLHGILLRCSWRSRFHRA</sequence>
<organism evidence="1 2">
    <name type="scientific">Rhizobium loti</name>
    <name type="common">Mesorhizobium loti</name>
    <dbReference type="NCBI Taxonomy" id="381"/>
    <lineage>
        <taxon>Bacteria</taxon>
        <taxon>Pseudomonadati</taxon>
        <taxon>Pseudomonadota</taxon>
        <taxon>Alphaproteobacteria</taxon>
        <taxon>Hyphomicrobiales</taxon>
        <taxon>Phyllobacteriaceae</taxon>
        <taxon>Mesorhizobium</taxon>
    </lineage>
</organism>
<proteinExistence type="predicted"/>
<reference evidence="1 2" key="1">
    <citation type="submission" date="2018-05" db="EMBL/GenBank/DDBJ databases">
        <title>Genomic Encyclopedia of Type Strains, Phase IV (KMG-IV): sequencing the most valuable type-strain genomes for metagenomic binning, comparative biology and taxonomic classification.</title>
        <authorList>
            <person name="Goeker M."/>
        </authorList>
    </citation>
    <scope>NUCLEOTIDE SEQUENCE [LARGE SCALE GENOMIC DNA]</scope>
    <source>
        <strain evidence="1 2">DSM 2626</strain>
    </source>
</reference>
<gene>
    <name evidence="1" type="ORF">C8D77_1391</name>
</gene>
<evidence type="ECO:0000313" key="2">
    <source>
        <dbReference type="Proteomes" id="UP000245631"/>
    </source>
</evidence>
<dbReference type="AlphaFoldDB" id="A0A8E3B1F7"/>
<dbReference type="Proteomes" id="UP000245631">
    <property type="component" value="Unassembled WGS sequence"/>
</dbReference>
<protein>
    <submittedName>
        <fullName evidence="1">Uncharacterized protein</fullName>
    </submittedName>
</protein>
<accession>A0A8E3B1F7</accession>
<dbReference type="EMBL" id="QGGH01000039">
    <property type="protein sequence ID" value="PWJ83838.1"/>
    <property type="molecule type" value="Genomic_DNA"/>
</dbReference>
<evidence type="ECO:0000313" key="1">
    <source>
        <dbReference type="EMBL" id="PWJ83838.1"/>
    </source>
</evidence>
<name>A0A8E3B1F7_RHILI</name>